<dbReference type="SUPFAM" id="SSF117074">
    <property type="entry name" value="Hypothetical protein PA1324"/>
    <property type="match status" value="1"/>
</dbReference>
<dbReference type="InterPro" id="IPR030916">
    <property type="entry name" value="ELWxxDGT_rpt"/>
</dbReference>
<sequence>MLTKDRNRRVVAPTLMSLLLISAMTVADQSHANPRLLIDADPAPSVQGSYPNNLVAYDNQVYFQGYVGTTDSGAAGGQLWRFDGSSAQPVAAPNYGGRAEIEQAVVAGSQLFFVAQDERENGSELWVSDGTQAGTHMVKEINSNQGHRAPYELTALNGLLYFGAYEGGGVGAHLWVSDGTDIGTQKVLDAGGNPLPAPQQMTPVGDQLFLLVEGDLWVTDGTPAGTHTLLNAPSGLSLDHFTAVGSRLFFVYQNTQLWLSDGTSSGTAMVADLAGLSSSSPVPDHLQGFGSKLYFQFDDGVNGEEMWVSDGTAAGTVMLLDINPAGDSYAHSFIPFNGELYFSANDGDGFAVWRSDGTAVNTNRFFQVPANNQLRASYVIAGNLLYFLVADDGNGVDLWRSNGQASGTLKVGDFQRNRSGDSRQPSHMTEVGNRLYFTAYSGLAGVELWETDGSAAGTRLAANITPDAASSDPEQFTAAGNGVYFSAQTIQSGRELWLSEGASTSLVDDIYPGDADANPEEITVLDNQAFFSASHMKLGDYNLWRSDGTAVGTQLLYATANGNARPNRLFELQDEVLFTADQNNGEAALFKANSSDNTAELVKDINSTAFAGGNDYRREATVLGGVAYFSANDGIHGAELWQTDGTSAGTQLAVDIVSGSDSSSPEQITAFGNQLLLTAYTQADGRELWRSDGRAAGTQLIANIHPGNNSAISQITVVGNVAYFIADNGVTGPELWRTNGTSGGTSLIKNIFPGQGAHLDELTAFNGKLYFQANDGVHGAELWVSDGSAAGTTLLADLWPGGDSAPAQLTVFDNTLYFTADDGTHGRELWQSDGTSVGTVLVADIRPGMLGANPQHLAVAGGLYFSADDGEHGREPWVMETQLSTGSGSIGDFVWLDDNENGIQDGGEVGLAGVKVNLRLNCDAAAVRATVSDGNGAYSFDQLPAGDYQLQFVAPAGYQFSPALAAGDYTVDSNASPIDGTDACRYLADGQIRHGLDVGLFGDGIAPEELSITDAFYNAAEDFLWIRVVSNLQPQGSATLTGSMSQQGQVTELGEVAWKPSKNAYQQNFKNIDCKPETVEIHSASGASVIAAVTGSGNACTAPDTISVFSAIYFVEQQQLWVRATSDAPAGTADISAEVLVNGQPQTLGSVGWKADKGYYQQLFRNVTQVPEMLILRTSSGSEINSGIDVQQSR</sequence>
<evidence type="ECO:0000256" key="4">
    <source>
        <dbReference type="SAM" id="SignalP"/>
    </source>
</evidence>
<dbReference type="InterPro" id="IPR013783">
    <property type="entry name" value="Ig-like_fold"/>
</dbReference>
<comment type="subcellular location">
    <subcellularLocation>
        <location evidence="1">Secreted</location>
    </subcellularLocation>
</comment>
<accession>A0AAV3U4K9</accession>
<evidence type="ECO:0000256" key="1">
    <source>
        <dbReference type="ARBA" id="ARBA00004613"/>
    </source>
</evidence>
<dbReference type="NCBIfam" id="TIGR04534">
    <property type="entry name" value="ELWxxDGT_rpt"/>
    <property type="match status" value="3"/>
</dbReference>
<reference evidence="7" key="1">
    <citation type="journal article" date="2019" name="Int. J. Syst. Evol. Microbiol.">
        <title>The Global Catalogue of Microorganisms (GCM) 10K type strain sequencing project: providing services to taxonomists for standard genome sequencing and annotation.</title>
        <authorList>
            <consortium name="The Broad Institute Genomics Platform"/>
            <consortium name="The Broad Institute Genome Sequencing Center for Infectious Disease"/>
            <person name="Wu L."/>
            <person name="Ma J."/>
        </authorList>
    </citation>
    <scope>NUCLEOTIDE SEQUENCE [LARGE SCALE GENOMIC DNA]</scope>
    <source>
        <strain evidence="7">JCM 19134</strain>
    </source>
</reference>
<dbReference type="InterPro" id="IPR033764">
    <property type="entry name" value="Sdr_B"/>
</dbReference>
<keyword evidence="2" id="KW-0964">Secreted</keyword>
<evidence type="ECO:0000256" key="3">
    <source>
        <dbReference type="ARBA" id="ARBA00022729"/>
    </source>
</evidence>
<keyword evidence="7" id="KW-1185">Reference proteome</keyword>
<protein>
    <recommendedName>
        <fullName evidence="5">SD-repeat containing protein B domain-containing protein</fullName>
    </recommendedName>
</protein>
<organism evidence="6 7">
    <name type="scientific">Halioxenophilus aromaticivorans</name>
    <dbReference type="NCBI Taxonomy" id="1306992"/>
    <lineage>
        <taxon>Bacteria</taxon>
        <taxon>Pseudomonadati</taxon>
        <taxon>Pseudomonadota</taxon>
        <taxon>Gammaproteobacteria</taxon>
        <taxon>Alteromonadales</taxon>
        <taxon>Alteromonadaceae</taxon>
        <taxon>Halioxenophilus</taxon>
    </lineage>
</organism>
<dbReference type="Gene3D" id="2.60.40.10">
    <property type="entry name" value="Immunoglobulins"/>
    <property type="match status" value="1"/>
</dbReference>
<dbReference type="Proteomes" id="UP001409585">
    <property type="component" value="Unassembled WGS sequence"/>
</dbReference>
<keyword evidence="3 4" id="KW-0732">Signal</keyword>
<feature type="domain" description="SD-repeat containing protein B" evidence="5">
    <location>
        <begin position="889"/>
        <end position="1000"/>
    </location>
</feature>
<dbReference type="InterPro" id="IPR051417">
    <property type="entry name" value="SDr/BOS_complex"/>
</dbReference>
<feature type="chain" id="PRO_5043774872" description="SD-repeat containing protein B domain-containing protein" evidence="4">
    <location>
        <begin position="33"/>
        <end position="1194"/>
    </location>
</feature>
<gene>
    <name evidence="6" type="ORF">GCM10025791_28910</name>
</gene>
<dbReference type="GO" id="GO:0005576">
    <property type="term" value="C:extracellular region"/>
    <property type="evidence" value="ECO:0007669"/>
    <property type="project" value="UniProtKB-SubCell"/>
</dbReference>
<evidence type="ECO:0000259" key="5">
    <source>
        <dbReference type="Pfam" id="PF17210"/>
    </source>
</evidence>
<feature type="signal peptide" evidence="4">
    <location>
        <begin position="1"/>
        <end position="32"/>
    </location>
</feature>
<name>A0AAV3U4K9_9ALTE</name>
<dbReference type="SUPFAM" id="SSF69304">
    <property type="entry name" value="Tricorn protease N-terminal domain"/>
    <property type="match status" value="1"/>
</dbReference>
<dbReference type="EMBL" id="BAABLX010000027">
    <property type="protein sequence ID" value="GAA4947493.1"/>
    <property type="molecule type" value="Genomic_DNA"/>
</dbReference>
<evidence type="ECO:0000313" key="7">
    <source>
        <dbReference type="Proteomes" id="UP001409585"/>
    </source>
</evidence>
<proteinExistence type="predicted"/>
<dbReference type="AlphaFoldDB" id="A0AAV3U4K9"/>
<evidence type="ECO:0000313" key="6">
    <source>
        <dbReference type="EMBL" id="GAA4947493.1"/>
    </source>
</evidence>
<dbReference type="Pfam" id="PF17210">
    <property type="entry name" value="SdrD_B"/>
    <property type="match status" value="1"/>
</dbReference>
<dbReference type="PANTHER" id="PTHR23303:SF15">
    <property type="entry name" value="COLOSSIN-A"/>
    <property type="match status" value="1"/>
</dbReference>
<dbReference type="RefSeq" id="WP_345423628.1">
    <property type="nucleotide sequence ID" value="NZ_AP031496.1"/>
</dbReference>
<dbReference type="PANTHER" id="PTHR23303">
    <property type="entry name" value="CARBOXYPEPTIDASE REGULATORY REGION-CONTAINING"/>
    <property type="match status" value="1"/>
</dbReference>
<evidence type="ECO:0000256" key="2">
    <source>
        <dbReference type="ARBA" id="ARBA00022525"/>
    </source>
</evidence>
<comment type="caution">
    <text evidence="6">The sequence shown here is derived from an EMBL/GenBank/DDBJ whole genome shotgun (WGS) entry which is preliminary data.</text>
</comment>